<dbReference type="Proteomes" id="UP000651271">
    <property type="component" value="Unassembled WGS sequence"/>
</dbReference>
<evidence type="ECO:0000313" key="2">
    <source>
        <dbReference type="Proteomes" id="UP000651271"/>
    </source>
</evidence>
<dbReference type="Pfam" id="PF15890">
    <property type="entry name" value="Peptidase_Mx1"/>
    <property type="match status" value="1"/>
</dbReference>
<accession>A0ABR7YH69</accession>
<evidence type="ECO:0008006" key="3">
    <source>
        <dbReference type="Google" id="ProtNLM"/>
    </source>
</evidence>
<reference evidence="1 2" key="1">
    <citation type="submission" date="2020-08" db="EMBL/GenBank/DDBJ databases">
        <title>Sphingobacterium sp. DN04309 isolated from aquaculture water.</title>
        <authorList>
            <person name="Zhang M."/>
        </authorList>
    </citation>
    <scope>NUCLEOTIDE SEQUENCE [LARGE SCALE GENOMIC DNA]</scope>
    <source>
        <strain evidence="1 2">DN04309</strain>
    </source>
</reference>
<name>A0ABR7YH69_9SPHI</name>
<gene>
    <name evidence="1" type="ORF">H8B04_14060</name>
</gene>
<dbReference type="NCBIfam" id="TIGR04549">
    <property type="entry name" value="LP_HExxH_w_tonB"/>
    <property type="match status" value="1"/>
</dbReference>
<protein>
    <recommendedName>
        <fullName evidence="3">Substrate import-associated zinc metallohydrolase lipoprotein</fullName>
    </recommendedName>
</protein>
<dbReference type="Gene3D" id="3.40.390.70">
    <property type="match status" value="1"/>
</dbReference>
<dbReference type="RefSeq" id="WP_190302757.1">
    <property type="nucleotide sequence ID" value="NZ_JACOIJ010000034.1"/>
</dbReference>
<sequence>MILRLINIALILTIVMNSSCSKSDDNLDVDLSKYNYDNFEKLPIDNYIYNTLTKPYNVEVVYRFDRSHTDISKNISPPKIEKVQPAVDMILKGFIKPYEKLGGERMIKEYTPKQFVLFGSHAYNDNGSVTLGTADGGRRVVLYDVNNISEANGTDIQRRLRTIHHEFTHILNQMVAIPPSFRTITADHVDNWLAAENTDAEAKRLGFVSRYSRSSFGEDFAEMVAHLLIEGQTWFDNYVAEIPDAKYRDRIRLKESVVKEYFKSYFGIDFVELQDEMKRVLTNDYLVSFPEDKTKELHFSLLQNKVSTIRYTVGAEYLTTHGDPSIIKTLLQNAQIELRAVGSVTANGLIDHIEFRFTNQEEMTLRVAFRTAAGGTIYSCDYFFKMNINPLNGDINFIKSVNASGAHNSGTNAQYTNPGFEKYILPYLSARTFVASWLPTSIPSTSPLYRTFGGFYVKGTPTNYIYGPIVLK</sequence>
<dbReference type="InterPro" id="IPR030890">
    <property type="entry name" value="LP_HExxH_w_TonB"/>
</dbReference>
<keyword evidence="2" id="KW-1185">Reference proteome</keyword>
<evidence type="ECO:0000313" key="1">
    <source>
        <dbReference type="EMBL" id="MBD1430665.1"/>
    </source>
</evidence>
<proteinExistence type="predicted"/>
<comment type="caution">
    <text evidence="1">The sequence shown here is derived from an EMBL/GenBank/DDBJ whole genome shotgun (WGS) entry which is preliminary data.</text>
</comment>
<organism evidence="1 2">
    <name type="scientific">Sphingobacterium litopenaei</name>
    <dbReference type="NCBI Taxonomy" id="2763500"/>
    <lineage>
        <taxon>Bacteria</taxon>
        <taxon>Pseudomonadati</taxon>
        <taxon>Bacteroidota</taxon>
        <taxon>Sphingobacteriia</taxon>
        <taxon>Sphingobacteriales</taxon>
        <taxon>Sphingobacteriaceae</taxon>
        <taxon>Sphingobacterium</taxon>
    </lineage>
</organism>
<dbReference type="EMBL" id="JACOIJ010000034">
    <property type="protein sequence ID" value="MBD1430665.1"/>
    <property type="molecule type" value="Genomic_DNA"/>
</dbReference>